<feature type="compositionally biased region" description="Polar residues" evidence="1">
    <location>
        <begin position="155"/>
        <end position="164"/>
    </location>
</feature>
<evidence type="ECO:0000313" key="2">
    <source>
        <dbReference type="EMBL" id="KKN70949.1"/>
    </source>
</evidence>
<feature type="compositionally biased region" description="Basic and acidic residues" evidence="1">
    <location>
        <begin position="132"/>
        <end position="153"/>
    </location>
</feature>
<dbReference type="EMBL" id="LAZR01000393">
    <property type="protein sequence ID" value="KKN70949.1"/>
    <property type="molecule type" value="Genomic_DNA"/>
</dbReference>
<name>A0A0F9SVP4_9ZZZZ</name>
<sequence length="184" mass="20115">MITTINRYCSECLTRTKQHCVGKDSIAGNAAPINEVCVWSADGEGYEIKSDYMQAGAASGSGSNRLHGLNFCAQYMLDLAQLPKMKSAQTIRDEFNAQRAANKAATKAEKDAAKAEKANDKKQKAKQKAKQKTAERKAVALKQKIADGQRAAERATQNVMQPETTSQAVMHAMEIDEDFSDLII</sequence>
<protein>
    <submittedName>
        <fullName evidence="2">Uncharacterized protein</fullName>
    </submittedName>
</protein>
<evidence type="ECO:0000256" key="1">
    <source>
        <dbReference type="SAM" id="MobiDB-lite"/>
    </source>
</evidence>
<organism evidence="2">
    <name type="scientific">marine sediment metagenome</name>
    <dbReference type="NCBI Taxonomy" id="412755"/>
    <lineage>
        <taxon>unclassified sequences</taxon>
        <taxon>metagenomes</taxon>
        <taxon>ecological metagenomes</taxon>
    </lineage>
</organism>
<gene>
    <name evidence="2" type="ORF">LCGC14_0425510</name>
</gene>
<reference evidence="2" key="1">
    <citation type="journal article" date="2015" name="Nature">
        <title>Complex archaea that bridge the gap between prokaryotes and eukaryotes.</title>
        <authorList>
            <person name="Spang A."/>
            <person name="Saw J.H."/>
            <person name="Jorgensen S.L."/>
            <person name="Zaremba-Niedzwiedzka K."/>
            <person name="Martijn J."/>
            <person name="Lind A.E."/>
            <person name="van Eijk R."/>
            <person name="Schleper C."/>
            <person name="Guy L."/>
            <person name="Ettema T.J."/>
        </authorList>
    </citation>
    <scope>NUCLEOTIDE SEQUENCE</scope>
</reference>
<feature type="region of interest" description="Disordered" evidence="1">
    <location>
        <begin position="102"/>
        <end position="164"/>
    </location>
</feature>
<comment type="caution">
    <text evidence="2">The sequence shown here is derived from an EMBL/GenBank/DDBJ whole genome shotgun (WGS) entry which is preliminary data.</text>
</comment>
<dbReference type="AlphaFoldDB" id="A0A0F9SVP4"/>
<proteinExistence type="predicted"/>
<feature type="compositionally biased region" description="Basic and acidic residues" evidence="1">
    <location>
        <begin position="106"/>
        <end position="122"/>
    </location>
</feature>
<accession>A0A0F9SVP4</accession>